<proteinExistence type="predicted"/>
<reference evidence="2" key="1">
    <citation type="journal article" date="2018" name="Genome Biol. Evol.">
        <title>Genomics and development of Lentinus tigrinus, a white-rot wood-decaying mushroom with dimorphic fruiting bodies.</title>
        <authorList>
            <person name="Wu B."/>
            <person name="Xu Z."/>
            <person name="Knudson A."/>
            <person name="Carlson A."/>
            <person name="Chen N."/>
            <person name="Kovaka S."/>
            <person name="LaButti K."/>
            <person name="Lipzen A."/>
            <person name="Pennachio C."/>
            <person name="Riley R."/>
            <person name="Schakwitz W."/>
            <person name="Umezawa K."/>
            <person name="Ohm R.A."/>
            <person name="Grigoriev I.V."/>
            <person name="Nagy L.G."/>
            <person name="Gibbons J."/>
            <person name="Hibbett D."/>
        </authorList>
    </citation>
    <scope>NUCLEOTIDE SEQUENCE [LARGE SCALE GENOMIC DNA]</scope>
    <source>
        <strain evidence="2">ALCF2SS1-6</strain>
    </source>
</reference>
<dbReference type="Proteomes" id="UP000313359">
    <property type="component" value="Unassembled WGS sequence"/>
</dbReference>
<accession>A0A5C2RXZ8</accession>
<evidence type="ECO:0000313" key="3">
    <source>
        <dbReference type="Proteomes" id="UP000313359"/>
    </source>
</evidence>
<protein>
    <submittedName>
        <fullName evidence="2">Uncharacterized protein</fullName>
    </submittedName>
</protein>
<dbReference type="EMBL" id="ML122291">
    <property type="protein sequence ID" value="RPD55947.1"/>
    <property type="molecule type" value="Genomic_DNA"/>
</dbReference>
<feature type="region of interest" description="Disordered" evidence="1">
    <location>
        <begin position="153"/>
        <end position="189"/>
    </location>
</feature>
<evidence type="ECO:0000313" key="2">
    <source>
        <dbReference type="EMBL" id="RPD55947.1"/>
    </source>
</evidence>
<dbReference type="AlphaFoldDB" id="A0A5C2RXZ8"/>
<organism evidence="2 3">
    <name type="scientific">Lentinus tigrinus ALCF2SS1-6</name>
    <dbReference type="NCBI Taxonomy" id="1328759"/>
    <lineage>
        <taxon>Eukaryota</taxon>
        <taxon>Fungi</taxon>
        <taxon>Dikarya</taxon>
        <taxon>Basidiomycota</taxon>
        <taxon>Agaricomycotina</taxon>
        <taxon>Agaricomycetes</taxon>
        <taxon>Polyporales</taxon>
        <taxon>Polyporaceae</taxon>
        <taxon>Lentinus</taxon>
    </lineage>
</organism>
<keyword evidence="3" id="KW-1185">Reference proteome</keyword>
<evidence type="ECO:0000256" key="1">
    <source>
        <dbReference type="SAM" id="MobiDB-lite"/>
    </source>
</evidence>
<sequence>MATKTLTLHIRDPVHIGPGEEARRASLWFAEVEYYKDTVVAQASETMTSRGTAVDEDMLTFEDDFDLETPSGEFRGFADSLLHLGVTDDRDKLNQPAQKQELFEFSWTQLIENYATSRGLDEELIALYKLLGLHAEGDDNNDEELQEFAHNAPARTIGSSATPPYILWDPPANEVENPHPNPTRAGAAI</sequence>
<gene>
    <name evidence="2" type="ORF">L227DRAFT_614828</name>
</gene>
<name>A0A5C2RXZ8_9APHY</name>